<evidence type="ECO:0000256" key="1">
    <source>
        <dbReference type="SAM" id="MobiDB-lite"/>
    </source>
</evidence>
<dbReference type="AlphaFoldDB" id="A0A1D1UY92"/>
<comment type="caution">
    <text evidence="2">The sequence shown here is derived from an EMBL/GenBank/DDBJ whole genome shotgun (WGS) entry which is preliminary data.</text>
</comment>
<organism evidence="2 3">
    <name type="scientific">Ramazzottius varieornatus</name>
    <name type="common">Water bear</name>
    <name type="synonym">Tardigrade</name>
    <dbReference type="NCBI Taxonomy" id="947166"/>
    <lineage>
        <taxon>Eukaryota</taxon>
        <taxon>Metazoa</taxon>
        <taxon>Ecdysozoa</taxon>
        <taxon>Tardigrada</taxon>
        <taxon>Eutardigrada</taxon>
        <taxon>Parachela</taxon>
        <taxon>Hypsibioidea</taxon>
        <taxon>Ramazzottiidae</taxon>
        <taxon>Ramazzottius</taxon>
    </lineage>
</organism>
<gene>
    <name evidence="2" type="primary">RvY_06341-1</name>
    <name evidence="2" type="synonym">RvY_06341.1</name>
    <name evidence="2" type="ORF">RvY_06341</name>
</gene>
<dbReference type="EMBL" id="BDGG01000002">
    <property type="protein sequence ID" value="GAU94599.1"/>
    <property type="molecule type" value="Genomic_DNA"/>
</dbReference>
<feature type="region of interest" description="Disordered" evidence="1">
    <location>
        <begin position="1"/>
        <end position="23"/>
    </location>
</feature>
<name>A0A1D1UY92_RAMVA</name>
<keyword evidence="3" id="KW-1185">Reference proteome</keyword>
<reference evidence="2 3" key="1">
    <citation type="journal article" date="2016" name="Nat. Commun.">
        <title>Extremotolerant tardigrade genome and improved radiotolerance of human cultured cells by tardigrade-unique protein.</title>
        <authorList>
            <person name="Hashimoto T."/>
            <person name="Horikawa D.D."/>
            <person name="Saito Y."/>
            <person name="Kuwahara H."/>
            <person name="Kozuka-Hata H."/>
            <person name="Shin-I T."/>
            <person name="Minakuchi Y."/>
            <person name="Ohishi K."/>
            <person name="Motoyama A."/>
            <person name="Aizu T."/>
            <person name="Enomoto A."/>
            <person name="Kondo K."/>
            <person name="Tanaka S."/>
            <person name="Hara Y."/>
            <person name="Koshikawa S."/>
            <person name="Sagara H."/>
            <person name="Miura T."/>
            <person name="Yokobori S."/>
            <person name="Miyagawa K."/>
            <person name="Suzuki Y."/>
            <person name="Kubo T."/>
            <person name="Oyama M."/>
            <person name="Kohara Y."/>
            <person name="Fujiyama A."/>
            <person name="Arakawa K."/>
            <person name="Katayama T."/>
            <person name="Toyoda A."/>
            <person name="Kunieda T."/>
        </authorList>
    </citation>
    <scope>NUCLEOTIDE SEQUENCE [LARGE SCALE GENOMIC DNA]</scope>
    <source>
        <strain evidence="2 3">YOKOZUNA-1</strain>
    </source>
</reference>
<dbReference type="Proteomes" id="UP000186922">
    <property type="component" value="Unassembled WGS sequence"/>
</dbReference>
<sequence length="121" mass="12499">MTDTVLETEESSRGREDKAKSACDTGDALATVGLRKLLAEALVGTTDPQGPLSAPIAGLSAGDASQKGGRLPYTSSALRERGGLRRSVKINGTVVGMSGRDAQLGLSLGAGSTFRFHRLPE</sequence>
<feature type="compositionally biased region" description="Basic and acidic residues" evidence="1">
    <location>
        <begin position="10"/>
        <end position="21"/>
    </location>
</feature>
<feature type="region of interest" description="Disordered" evidence="1">
    <location>
        <begin position="45"/>
        <end position="70"/>
    </location>
</feature>
<evidence type="ECO:0000313" key="3">
    <source>
        <dbReference type="Proteomes" id="UP000186922"/>
    </source>
</evidence>
<protein>
    <submittedName>
        <fullName evidence="2">Uncharacterized protein</fullName>
    </submittedName>
</protein>
<accession>A0A1D1UY92</accession>
<proteinExistence type="predicted"/>
<evidence type="ECO:0000313" key="2">
    <source>
        <dbReference type="EMBL" id="GAU94599.1"/>
    </source>
</evidence>